<reference evidence="1" key="2">
    <citation type="submission" date="2015-06" db="UniProtKB">
        <authorList>
            <consortium name="EnsemblMetazoa"/>
        </authorList>
    </citation>
    <scope>IDENTIFICATION</scope>
</reference>
<dbReference type="EMBL" id="CAQQ02390843">
    <property type="status" value="NOT_ANNOTATED_CDS"/>
    <property type="molecule type" value="Genomic_DNA"/>
</dbReference>
<evidence type="ECO:0000313" key="2">
    <source>
        <dbReference type="Proteomes" id="UP000015102"/>
    </source>
</evidence>
<name>T1GRV4_MEGSC</name>
<reference evidence="2" key="1">
    <citation type="submission" date="2013-02" db="EMBL/GenBank/DDBJ databases">
        <authorList>
            <person name="Hughes D."/>
        </authorList>
    </citation>
    <scope>NUCLEOTIDE SEQUENCE</scope>
    <source>
        <strain>Durham</strain>
        <strain evidence="2">NC isolate 2 -- Noor lab</strain>
    </source>
</reference>
<dbReference type="AlphaFoldDB" id="T1GRV4"/>
<dbReference type="EMBL" id="CAQQ02390844">
    <property type="status" value="NOT_ANNOTATED_CDS"/>
    <property type="molecule type" value="Genomic_DNA"/>
</dbReference>
<organism evidence="1 2">
    <name type="scientific">Megaselia scalaris</name>
    <name type="common">Humpbacked fly</name>
    <name type="synonym">Phora scalaris</name>
    <dbReference type="NCBI Taxonomy" id="36166"/>
    <lineage>
        <taxon>Eukaryota</taxon>
        <taxon>Metazoa</taxon>
        <taxon>Ecdysozoa</taxon>
        <taxon>Arthropoda</taxon>
        <taxon>Hexapoda</taxon>
        <taxon>Insecta</taxon>
        <taxon>Pterygota</taxon>
        <taxon>Neoptera</taxon>
        <taxon>Endopterygota</taxon>
        <taxon>Diptera</taxon>
        <taxon>Brachycera</taxon>
        <taxon>Muscomorpha</taxon>
        <taxon>Platypezoidea</taxon>
        <taxon>Phoridae</taxon>
        <taxon>Megaseliini</taxon>
        <taxon>Megaselia</taxon>
    </lineage>
</organism>
<dbReference type="HOGENOM" id="CLU_2199953_0_0_1"/>
<sequence>MVHGCEVDEEVLSVDVKFLCLLQDLPQCEKLIRSTFAGYEALLSPFLNMGKTMLSFQSADKISVRHICYDLMNVLCNIFDFAESWRGSEIQGLVRIKWGVLVEIRDRS</sequence>
<proteinExistence type="predicted"/>
<dbReference type="EnsemblMetazoa" id="MESCA006398-RA">
    <property type="protein sequence ID" value="MESCA006398-PA"/>
    <property type="gene ID" value="MESCA006398"/>
</dbReference>
<accession>T1GRV4</accession>
<evidence type="ECO:0000313" key="1">
    <source>
        <dbReference type="EnsemblMetazoa" id="MESCA006398-PA"/>
    </source>
</evidence>
<keyword evidence="2" id="KW-1185">Reference proteome</keyword>
<protein>
    <submittedName>
        <fullName evidence="1">Uncharacterized protein</fullName>
    </submittedName>
</protein>
<dbReference type="Proteomes" id="UP000015102">
    <property type="component" value="Unassembled WGS sequence"/>
</dbReference>